<organism evidence="1 2">
    <name type="scientific">Methanobrevibacter smithii (strain ATCC 35061 / DSM 861 / OCM 144 / PS)</name>
    <dbReference type="NCBI Taxonomy" id="420247"/>
    <lineage>
        <taxon>Archaea</taxon>
        <taxon>Methanobacteriati</taxon>
        <taxon>Methanobacteriota</taxon>
        <taxon>Methanomada group</taxon>
        <taxon>Methanobacteria</taxon>
        <taxon>Methanobacteriales</taxon>
        <taxon>Methanobacteriaceae</taxon>
        <taxon>Methanobrevibacter</taxon>
    </lineage>
</organism>
<dbReference type="STRING" id="420247.Msm_0535"/>
<dbReference type="PATRIC" id="fig|420247.28.peg.534"/>
<dbReference type="GeneID" id="78817159"/>
<name>A5UKL2_METS3</name>
<dbReference type="Proteomes" id="UP000001992">
    <property type="component" value="Chromosome"/>
</dbReference>
<sequence>MINTWGKEEITKLNYEFRQDGIYDKKTSKKLKLKFLEYNQGLSMNFGFSRHNINIDFEKKIMEGCINKNMTNKDIEIVFELLEKYHIYQLNSGKYWKKLTYHSSSYFDGYEWSLYLVFERDKYLRIFNGNDYPDIFTHLAQEIIDLTGKDILNVNSIDEKDFKLYKKYGDEILNE</sequence>
<dbReference type="KEGG" id="msi:Msm_0535"/>
<gene>
    <name evidence="1" type="ordered locus">Msm_0535</name>
</gene>
<accession>A5UKL2</accession>
<dbReference type="RefSeq" id="WP_004036675.1">
    <property type="nucleotide sequence ID" value="NC_009515.1"/>
</dbReference>
<reference evidence="1 2" key="1">
    <citation type="journal article" date="2007" name="Proc. Natl. Acad. Sci. U.S.A.">
        <title>Genomic and metabolic adaptations of Methanobrevibacter smithii to the human gut.</title>
        <authorList>
            <person name="Samuel B.S."/>
            <person name="Hansen E.E."/>
            <person name="Manchester J.K."/>
            <person name="Coutinho P.M."/>
            <person name="Henrissat B."/>
            <person name="Fulton R."/>
            <person name="Latreille P."/>
            <person name="Kim K."/>
            <person name="Wilson R.K."/>
            <person name="Gordon J.I."/>
        </authorList>
    </citation>
    <scope>NUCLEOTIDE SEQUENCE [LARGE SCALE GENOMIC DNA]</scope>
    <source>
        <strain evidence="2">ATCC 35061 / DSM 861 / OCM 144 / PS</strain>
    </source>
</reference>
<proteinExistence type="predicted"/>
<dbReference type="BioCyc" id="MSMI420247:GHWZ-541-MONOMER"/>
<keyword evidence="2" id="KW-1185">Reference proteome</keyword>
<dbReference type="EMBL" id="CP000678">
    <property type="protein sequence ID" value="ABQ86740.1"/>
    <property type="molecule type" value="Genomic_DNA"/>
</dbReference>
<dbReference type="AlphaFoldDB" id="A5UKL2"/>
<evidence type="ECO:0000313" key="2">
    <source>
        <dbReference type="Proteomes" id="UP000001992"/>
    </source>
</evidence>
<dbReference type="EnsemblBacteria" id="ABQ86740">
    <property type="protein sequence ID" value="ABQ86740"/>
    <property type="gene ID" value="Msm_0535"/>
</dbReference>
<evidence type="ECO:0000313" key="1">
    <source>
        <dbReference type="EMBL" id="ABQ86740.1"/>
    </source>
</evidence>
<protein>
    <submittedName>
        <fullName evidence="1">Uncharacterized protein</fullName>
    </submittedName>
</protein>
<dbReference type="HOGENOM" id="CLU_1529254_0_0_2"/>